<dbReference type="PANTHER" id="PTHR43024">
    <property type="entry name" value="UDP-N-ACETYLMURAMOYL-TRIPEPTIDE--D-ALANYL-D-ALANINE LIGASE"/>
    <property type="match status" value="1"/>
</dbReference>
<feature type="domain" description="Mur ligase C-terminal" evidence="4">
    <location>
        <begin position="271"/>
        <end position="394"/>
    </location>
</feature>
<comment type="caution">
    <text evidence="6">The sequence shown here is derived from an EMBL/GenBank/DDBJ whole genome shotgun (WGS) entry which is preliminary data.</text>
</comment>
<dbReference type="EMBL" id="META01000004">
    <property type="protein sequence ID" value="OGB74117.1"/>
    <property type="molecule type" value="Genomic_DNA"/>
</dbReference>
<dbReference type="InterPro" id="IPR013221">
    <property type="entry name" value="Mur_ligase_cen"/>
</dbReference>
<name>A0A1F4NS88_UNCK3</name>
<gene>
    <name evidence="6" type="ORF">A2V68_02165</name>
</gene>
<dbReference type="InterPro" id="IPR004101">
    <property type="entry name" value="Mur_ligase_C"/>
</dbReference>
<dbReference type="STRING" id="1798535.A2V68_02165"/>
<evidence type="ECO:0000313" key="6">
    <source>
        <dbReference type="EMBL" id="OGB74117.1"/>
    </source>
</evidence>
<evidence type="ECO:0000313" key="7">
    <source>
        <dbReference type="Proteomes" id="UP000176651"/>
    </source>
</evidence>
<dbReference type="InterPro" id="IPR051046">
    <property type="entry name" value="MurCDEF_CellWall_CoF430Synth"/>
</dbReference>
<evidence type="ECO:0000256" key="1">
    <source>
        <dbReference type="ARBA" id="ARBA00022598"/>
    </source>
</evidence>
<dbReference type="InterPro" id="IPR036565">
    <property type="entry name" value="Mur-like_cat_sf"/>
</dbReference>
<keyword evidence="3" id="KW-0067">ATP-binding</keyword>
<dbReference type="Proteomes" id="UP000176651">
    <property type="component" value="Unassembled WGS sequence"/>
</dbReference>
<dbReference type="Gene3D" id="3.90.190.20">
    <property type="entry name" value="Mur ligase, C-terminal domain"/>
    <property type="match status" value="1"/>
</dbReference>
<dbReference type="PANTHER" id="PTHR43024:SF1">
    <property type="entry name" value="UDP-N-ACETYLMURAMOYL-TRIPEPTIDE--D-ALANYL-D-ALANINE LIGASE"/>
    <property type="match status" value="1"/>
</dbReference>
<evidence type="ECO:0000259" key="5">
    <source>
        <dbReference type="Pfam" id="PF08245"/>
    </source>
</evidence>
<dbReference type="Pfam" id="PF02875">
    <property type="entry name" value="Mur_ligase_C"/>
    <property type="match status" value="1"/>
</dbReference>
<evidence type="ECO:0000256" key="2">
    <source>
        <dbReference type="ARBA" id="ARBA00022741"/>
    </source>
</evidence>
<keyword evidence="1" id="KW-0436">Ligase</keyword>
<reference evidence="6 7" key="1">
    <citation type="journal article" date="2016" name="Nat. Commun.">
        <title>Thousands of microbial genomes shed light on interconnected biogeochemical processes in an aquifer system.</title>
        <authorList>
            <person name="Anantharaman K."/>
            <person name="Brown C.T."/>
            <person name="Hug L.A."/>
            <person name="Sharon I."/>
            <person name="Castelle C.J."/>
            <person name="Probst A.J."/>
            <person name="Thomas B.C."/>
            <person name="Singh A."/>
            <person name="Wilkins M.J."/>
            <person name="Karaoz U."/>
            <person name="Brodie E.L."/>
            <person name="Williams K.H."/>
            <person name="Hubbard S.S."/>
            <person name="Banfield J.F."/>
        </authorList>
    </citation>
    <scope>NUCLEOTIDE SEQUENCE [LARGE SCALE GENOMIC DNA]</scope>
</reference>
<dbReference type="Pfam" id="PF08245">
    <property type="entry name" value="Mur_ligase_M"/>
    <property type="match status" value="1"/>
</dbReference>
<sequence>MLRSLLKFALAYFAAAILRKYRPRIVAITGSTGKTTAKDAVFAVLSDPEHPGAVGRTQGNLNTEFGVTANIIDPNFLGSKDEDKARLSLKDIVYLKWHAFKLLLTRGMYPKILVLELAADRPGDIAYFMRFITPEVGVLTNIGDVHLEFFRDKASLIEEKGKLIAAVHPAGLAILNRDDELANLVAQRTVAEKAFVGLADGADWQARGLGISASGLHFSAVHGSDSWPIEMPAFGQQFAYSALIALAVADYFRLPLAIAAERLKNFRPPAGRFERIELKNLTLIDDTYNANPTSTLAALSSFSRLAGGRRRVAILGDMRELGSAYEKGHREVGEAAAKLTDLLLTVGEGGELIGEAAVGAGLPPGLAIQLPEGGGDAVLGYLRDNDVVLVKGSRAVHMDKIVDLLKQKFGG</sequence>
<feature type="domain" description="Mur ligase central" evidence="5">
    <location>
        <begin position="28"/>
        <end position="249"/>
    </location>
</feature>
<evidence type="ECO:0008006" key="8">
    <source>
        <dbReference type="Google" id="ProtNLM"/>
    </source>
</evidence>
<dbReference type="SUPFAM" id="SSF53244">
    <property type="entry name" value="MurD-like peptide ligases, peptide-binding domain"/>
    <property type="match status" value="1"/>
</dbReference>
<keyword evidence="2" id="KW-0547">Nucleotide-binding</keyword>
<organism evidence="6 7">
    <name type="scientific">candidate division Kazan bacterium RBG_13_50_9</name>
    <dbReference type="NCBI Taxonomy" id="1798535"/>
    <lineage>
        <taxon>Bacteria</taxon>
        <taxon>Bacteria division Kazan-3B-28</taxon>
    </lineage>
</organism>
<dbReference type="AlphaFoldDB" id="A0A1F4NS88"/>
<dbReference type="Gene3D" id="3.40.1190.10">
    <property type="entry name" value="Mur-like, catalytic domain"/>
    <property type="match status" value="1"/>
</dbReference>
<dbReference type="GO" id="GO:0016881">
    <property type="term" value="F:acid-amino acid ligase activity"/>
    <property type="evidence" value="ECO:0007669"/>
    <property type="project" value="InterPro"/>
</dbReference>
<evidence type="ECO:0000259" key="4">
    <source>
        <dbReference type="Pfam" id="PF02875"/>
    </source>
</evidence>
<accession>A0A1F4NS88</accession>
<proteinExistence type="predicted"/>
<protein>
    <recommendedName>
        <fullName evidence="8">UDP-N-acetylmuramoyl-tripeptide--D-alanyl-D-alanine ligase</fullName>
    </recommendedName>
</protein>
<dbReference type="GO" id="GO:0005524">
    <property type="term" value="F:ATP binding"/>
    <property type="evidence" value="ECO:0007669"/>
    <property type="project" value="UniProtKB-KW"/>
</dbReference>
<dbReference type="SUPFAM" id="SSF53623">
    <property type="entry name" value="MurD-like peptide ligases, catalytic domain"/>
    <property type="match status" value="1"/>
</dbReference>
<dbReference type="InterPro" id="IPR036615">
    <property type="entry name" value="Mur_ligase_C_dom_sf"/>
</dbReference>
<evidence type="ECO:0000256" key="3">
    <source>
        <dbReference type="ARBA" id="ARBA00022840"/>
    </source>
</evidence>